<comment type="caution">
    <text evidence="1">The sequence shown here is derived from an EMBL/GenBank/DDBJ whole genome shotgun (WGS) entry which is preliminary data.</text>
</comment>
<dbReference type="EMBL" id="VLLA01000026">
    <property type="protein sequence ID" value="TWI61258.1"/>
    <property type="molecule type" value="Genomic_DNA"/>
</dbReference>
<reference evidence="1 2" key="1">
    <citation type="journal article" date="2015" name="Stand. Genomic Sci.">
        <title>Genomic Encyclopedia of Bacterial and Archaeal Type Strains, Phase III: the genomes of soil and plant-associated and newly described type strains.</title>
        <authorList>
            <person name="Whitman W.B."/>
            <person name="Woyke T."/>
            <person name="Klenk H.P."/>
            <person name="Zhou Y."/>
            <person name="Lilburn T.G."/>
            <person name="Beck B.J."/>
            <person name="De Vos P."/>
            <person name="Vandamme P."/>
            <person name="Eisen J.A."/>
            <person name="Garrity G."/>
            <person name="Hugenholtz P."/>
            <person name="Kyrpides N.C."/>
        </authorList>
    </citation>
    <scope>NUCLEOTIDE SEQUENCE [LARGE SCALE GENOMIC DNA]</scope>
    <source>
        <strain evidence="1 2">CGMCC 1.10948</strain>
    </source>
</reference>
<dbReference type="OrthoDB" id="8128823at2"/>
<evidence type="ECO:0000313" key="2">
    <source>
        <dbReference type="Proteomes" id="UP000316291"/>
    </source>
</evidence>
<dbReference type="Proteomes" id="UP000316291">
    <property type="component" value="Unassembled WGS sequence"/>
</dbReference>
<evidence type="ECO:0000313" key="1">
    <source>
        <dbReference type="EMBL" id="TWI61258.1"/>
    </source>
</evidence>
<proteinExistence type="predicted"/>
<dbReference type="RefSeq" id="WP_018644762.1">
    <property type="nucleotide sequence ID" value="NZ_CP104172.1"/>
</dbReference>
<keyword evidence="2" id="KW-1185">Reference proteome</keyword>
<name>A0A562QWN0_9BRAD</name>
<accession>A0A562QWN0</accession>
<sequence>MLTRRRFKQTRTLDQRLAEEAARLRDEARALPAGHKREMLLRKARQDETAVQIEAWLRSPGLRAPT</sequence>
<protein>
    <submittedName>
        <fullName evidence="1">Uncharacterized protein</fullName>
    </submittedName>
</protein>
<gene>
    <name evidence="1" type="ORF">IQ16_07136</name>
</gene>
<dbReference type="AlphaFoldDB" id="A0A562QWN0"/>
<organism evidence="1 2">
    <name type="scientific">Bradyrhizobium huanghuaihaiense</name>
    <dbReference type="NCBI Taxonomy" id="990078"/>
    <lineage>
        <taxon>Bacteria</taxon>
        <taxon>Pseudomonadati</taxon>
        <taxon>Pseudomonadota</taxon>
        <taxon>Alphaproteobacteria</taxon>
        <taxon>Hyphomicrobiales</taxon>
        <taxon>Nitrobacteraceae</taxon>
        <taxon>Bradyrhizobium</taxon>
    </lineage>
</organism>